<protein>
    <submittedName>
        <fullName evidence="2">Uncharacterized protein</fullName>
    </submittedName>
</protein>
<evidence type="ECO:0000256" key="1">
    <source>
        <dbReference type="SAM" id="MobiDB-lite"/>
    </source>
</evidence>
<gene>
    <name evidence="2" type="ORF">NMOB1V02_LOCUS2627</name>
</gene>
<feature type="compositionally biased region" description="Acidic residues" evidence="1">
    <location>
        <begin position="27"/>
        <end position="46"/>
    </location>
</feature>
<sequence>MSDRKSLVSLVRYTSLVPCEGLSTVAESEDSDDFTSGDDTDDDEETSAERFTNFVNNFEASGVTYGVKLHLERRLSDPPPKQAGDSSVIYRCASKLIRVAMPGMLDLQSSLRFLTVR</sequence>
<feature type="region of interest" description="Disordered" evidence="1">
    <location>
        <begin position="25"/>
        <end position="47"/>
    </location>
</feature>
<name>A0A7R9BIB6_9CRUS</name>
<evidence type="ECO:0000313" key="2">
    <source>
        <dbReference type="EMBL" id="CAD7274806.1"/>
    </source>
</evidence>
<accession>A0A7R9BIB6</accession>
<dbReference type="Proteomes" id="UP000678499">
    <property type="component" value="Unassembled WGS sequence"/>
</dbReference>
<evidence type="ECO:0000313" key="3">
    <source>
        <dbReference type="Proteomes" id="UP000678499"/>
    </source>
</evidence>
<dbReference type="AlphaFoldDB" id="A0A7R9BIB6"/>
<reference evidence="2" key="1">
    <citation type="submission" date="2020-11" db="EMBL/GenBank/DDBJ databases">
        <authorList>
            <person name="Tran Van P."/>
        </authorList>
    </citation>
    <scope>NUCLEOTIDE SEQUENCE</scope>
</reference>
<organism evidence="2">
    <name type="scientific">Notodromas monacha</name>
    <dbReference type="NCBI Taxonomy" id="399045"/>
    <lineage>
        <taxon>Eukaryota</taxon>
        <taxon>Metazoa</taxon>
        <taxon>Ecdysozoa</taxon>
        <taxon>Arthropoda</taxon>
        <taxon>Crustacea</taxon>
        <taxon>Oligostraca</taxon>
        <taxon>Ostracoda</taxon>
        <taxon>Podocopa</taxon>
        <taxon>Podocopida</taxon>
        <taxon>Cypridocopina</taxon>
        <taxon>Cypridoidea</taxon>
        <taxon>Cyprididae</taxon>
        <taxon>Notodromas</taxon>
    </lineage>
</organism>
<proteinExistence type="predicted"/>
<keyword evidence="3" id="KW-1185">Reference proteome</keyword>
<dbReference type="EMBL" id="OA882341">
    <property type="protein sequence ID" value="CAD7274806.1"/>
    <property type="molecule type" value="Genomic_DNA"/>
</dbReference>
<dbReference type="EMBL" id="CAJPEX010000304">
    <property type="protein sequence ID" value="CAG0914958.1"/>
    <property type="molecule type" value="Genomic_DNA"/>
</dbReference>